<dbReference type="RefSeq" id="WP_275119272.1">
    <property type="nucleotide sequence ID" value="NZ_JAOTPO010000010.1"/>
</dbReference>
<evidence type="ECO:0000256" key="1">
    <source>
        <dbReference type="SAM" id="Phobius"/>
    </source>
</evidence>
<gene>
    <name evidence="2" type="ORF">N7Z68_14860</name>
</gene>
<dbReference type="InterPro" id="IPR020017">
    <property type="entry name" value="XapX_domain"/>
</dbReference>
<feature type="transmembrane region" description="Helical" evidence="1">
    <location>
        <begin position="29"/>
        <end position="47"/>
    </location>
</feature>
<keyword evidence="1" id="KW-1133">Transmembrane helix</keyword>
<comment type="caution">
    <text evidence="2">The sequence shown here is derived from an EMBL/GenBank/DDBJ whole genome shotgun (WGS) entry which is preliminary data.</text>
</comment>
<dbReference type="NCBIfam" id="TIGR03510">
    <property type="entry name" value="XapX"/>
    <property type="match status" value="1"/>
</dbReference>
<keyword evidence="1" id="KW-0472">Membrane</keyword>
<dbReference type="Proteomes" id="UP001148125">
    <property type="component" value="Unassembled WGS sequence"/>
</dbReference>
<protein>
    <submittedName>
        <fullName evidence="2">XapX domain-containing protein</fullName>
    </submittedName>
</protein>
<sequence>MQEVLLAILAGLIVGFLFALIKLPIPAPPALPGIAGIVGIYLGYKLFQWILPYFSG</sequence>
<accession>A0ABT5VIU2</accession>
<keyword evidence="1" id="KW-0812">Transmembrane</keyword>
<organism evidence="2 3">
    <name type="scientific">Alkalihalobacterium chitinilyticum</name>
    <dbReference type="NCBI Taxonomy" id="2980103"/>
    <lineage>
        <taxon>Bacteria</taxon>
        <taxon>Bacillati</taxon>
        <taxon>Bacillota</taxon>
        <taxon>Bacilli</taxon>
        <taxon>Bacillales</taxon>
        <taxon>Bacillaceae</taxon>
        <taxon>Alkalihalobacterium</taxon>
    </lineage>
</organism>
<reference evidence="2" key="1">
    <citation type="submission" date="2024-05" db="EMBL/GenBank/DDBJ databases">
        <title>Alkalihalobacillus sp. strain MEB203 novel alkaliphilic bacterium from Lonar Lake, India.</title>
        <authorList>
            <person name="Joshi A."/>
            <person name="Thite S."/>
            <person name="Mengade P."/>
        </authorList>
    </citation>
    <scope>NUCLEOTIDE SEQUENCE</scope>
    <source>
        <strain evidence="2">MEB 203</strain>
    </source>
</reference>
<name>A0ABT5VIU2_9BACI</name>
<evidence type="ECO:0000313" key="2">
    <source>
        <dbReference type="EMBL" id="MDE5414657.1"/>
    </source>
</evidence>
<evidence type="ECO:0000313" key="3">
    <source>
        <dbReference type="Proteomes" id="UP001148125"/>
    </source>
</evidence>
<keyword evidence="3" id="KW-1185">Reference proteome</keyword>
<proteinExistence type="predicted"/>
<dbReference type="EMBL" id="JAOTPO010000010">
    <property type="protein sequence ID" value="MDE5414657.1"/>
    <property type="molecule type" value="Genomic_DNA"/>
</dbReference>